<dbReference type="GO" id="GO:0005885">
    <property type="term" value="C:Arp2/3 protein complex"/>
    <property type="evidence" value="ECO:0007669"/>
    <property type="project" value="InterPro"/>
</dbReference>
<comment type="function">
    <text evidence="6">Functions as actin-binding component of the Arp2/3 complex which is involved in regulation of actin polymerization and together with an activating nucleation-promoting factor (NPF) mediates the formation of branched actin networks.</text>
</comment>
<accession>A0A0H5RLR2</accession>
<dbReference type="InterPro" id="IPR034666">
    <property type="entry name" value="ARPC2/4"/>
</dbReference>
<organism evidence="7">
    <name type="scientific">Spongospora subterranea</name>
    <dbReference type="NCBI Taxonomy" id="70186"/>
    <lineage>
        <taxon>Eukaryota</taxon>
        <taxon>Sar</taxon>
        <taxon>Rhizaria</taxon>
        <taxon>Endomyxa</taxon>
        <taxon>Phytomyxea</taxon>
        <taxon>Plasmodiophorida</taxon>
        <taxon>Plasmodiophoridae</taxon>
        <taxon>Spongospora</taxon>
    </lineage>
</organism>
<keyword evidence="3 6" id="KW-0963">Cytoplasm</keyword>
<sequence length="310" mass="34655">MLILLETRNRILEEAISSAISADKKPSVDIKICDFDGAQYWLRSIKASAEGSYDILLLSLSLPTYHHLTALPIDRVLKDTYGDLVVDPEPGSDVCLRMDLGNIAPSHTSDLVQAVSRLREVVAGSPFSIYFTSLSQNMQLKQQPFKFALHHDCIAYLLPKHDRVTCAFALTVKERSDAVISSVFLAEFAEARRKVPSGPMVQFSTTPPKEVLDAFPADTSLCNVGYMMFAILPNHVDSPAKIDAASTIFSGFRTYVQYHIKCSKAYFHSRMRAKVVSLLKVLNRAKVDHFDDGKEKKKKTFSGRTFEQKT</sequence>
<keyword evidence="4 6" id="KW-0009">Actin-binding</keyword>
<dbReference type="GO" id="GO:0005200">
    <property type="term" value="F:structural constituent of cytoskeleton"/>
    <property type="evidence" value="ECO:0007669"/>
    <property type="project" value="TreeGrafter"/>
</dbReference>
<name>A0A0H5RLR2_9EUKA</name>
<comment type="similarity">
    <text evidence="2 6">Belongs to the ARPC2 family.</text>
</comment>
<evidence type="ECO:0000256" key="3">
    <source>
        <dbReference type="ARBA" id="ARBA00022490"/>
    </source>
</evidence>
<comment type="subcellular location">
    <subcellularLocation>
        <location evidence="1 6">Cytoplasm</location>
        <location evidence="1 6">Cytoskeleton</location>
    </subcellularLocation>
</comment>
<evidence type="ECO:0000313" key="7">
    <source>
        <dbReference type="EMBL" id="CRZ09669.1"/>
    </source>
</evidence>
<keyword evidence="5 6" id="KW-0206">Cytoskeleton</keyword>
<dbReference type="AlphaFoldDB" id="A0A0H5RLR2"/>
<dbReference type="SUPFAM" id="SSF69645">
    <property type="entry name" value="Arp2/3 complex subunits"/>
    <property type="match status" value="2"/>
</dbReference>
<dbReference type="GO" id="GO:0051015">
    <property type="term" value="F:actin filament binding"/>
    <property type="evidence" value="ECO:0007669"/>
    <property type="project" value="TreeGrafter"/>
</dbReference>
<dbReference type="InterPro" id="IPR007188">
    <property type="entry name" value="ARPC2"/>
</dbReference>
<comment type="subunit">
    <text evidence="6">Component of the Arp2/3 complex.</text>
</comment>
<evidence type="ECO:0000256" key="4">
    <source>
        <dbReference type="ARBA" id="ARBA00023203"/>
    </source>
</evidence>
<dbReference type="GO" id="GO:0034314">
    <property type="term" value="P:Arp2/3 complex-mediated actin nucleation"/>
    <property type="evidence" value="ECO:0007669"/>
    <property type="project" value="InterPro"/>
</dbReference>
<dbReference type="PANTHER" id="PTHR12058:SF0">
    <property type="entry name" value="ACTIN-RELATED PROTEIN 2_3 COMPLEX SUBUNIT 2"/>
    <property type="match status" value="1"/>
</dbReference>
<dbReference type="EMBL" id="HACM01009227">
    <property type="protein sequence ID" value="CRZ09669.1"/>
    <property type="molecule type" value="Transcribed_RNA"/>
</dbReference>
<dbReference type="Pfam" id="PF04045">
    <property type="entry name" value="P34-Arc"/>
    <property type="match status" value="1"/>
</dbReference>
<evidence type="ECO:0000256" key="2">
    <source>
        <dbReference type="ARBA" id="ARBA00007192"/>
    </source>
</evidence>
<evidence type="ECO:0000256" key="5">
    <source>
        <dbReference type="ARBA" id="ARBA00023212"/>
    </source>
</evidence>
<dbReference type="PANTHER" id="PTHR12058">
    <property type="entry name" value="ARP2/3 COMPLEX 34 KDA SUBUNIT"/>
    <property type="match status" value="1"/>
</dbReference>
<dbReference type="Gene3D" id="3.30.1460.20">
    <property type="match status" value="2"/>
</dbReference>
<protein>
    <recommendedName>
        <fullName evidence="6">Arp2/3 complex 34 kDa subunit</fullName>
    </recommendedName>
</protein>
<evidence type="ECO:0000256" key="6">
    <source>
        <dbReference type="RuleBase" id="RU364015"/>
    </source>
</evidence>
<reference evidence="7" key="1">
    <citation type="submission" date="2015-04" db="EMBL/GenBank/DDBJ databases">
        <title>The genome sequence of the plant pathogenic Rhizarian Plasmodiophora brassicae reveals insights in its biotrophic life cycle and the origin of chitin synthesis.</title>
        <authorList>
            <person name="Schwelm A."/>
            <person name="Fogelqvist J."/>
            <person name="Knaust A."/>
            <person name="Julke S."/>
            <person name="Lilja T."/>
            <person name="Dhandapani V."/>
            <person name="Bonilla-Rosso G."/>
            <person name="Karlsson M."/>
            <person name="Shevchenko A."/>
            <person name="Choi S.R."/>
            <person name="Kim H.G."/>
            <person name="Park J.Y."/>
            <person name="Lim Y.P."/>
            <person name="Ludwig-Muller J."/>
            <person name="Dixelius C."/>
        </authorList>
    </citation>
    <scope>NUCLEOTIDE SEQUENCE</scope>
    <source>
        <tissue evidence="7">Potato root galls</tissue>
    </source>
</reference>
<dbReference type="GO" id="GO:0030041">
    <property type="term" value="P:actin filament polymerization"/>
    <property type="evidence" value="ECO:0007669"/>
    <property type="project" value="InterPro"/>
</dbReference>
<proteinExistence type="inferred from homology"/>
<evidence type="ECO:0000256" key="1">
    <source>
        <dbReference type="ARBA" id="ARBA00004245"/>
    </source>
</evidence>